<evidence type="ECO:0000313" key="1">
    <source>
        <dbReference type="EMBL" id="GIJ24982.1"/>
    </source>
</evidence>
<keyword evidence="2" id="KW-1185">Reference proteome</keyword>
<name>A0ABQ4J489_9ACTN</name>
<dbReference type="Proteomes" id="UP000653076">
    <property type="component" value="Unassembled WGS sequence"/>
</dbReference>
<organism evidence="1 2">
    <name type="scientific">Micromonospora qiuiae</name>
    <dbReference type="NCBI Taxonomy" id="502268"/>
    <lineage>
        <taxon>Bacteria</taxon>
        <taxon>Bacillati</taxon>
        <taxon>Actinomycetota</taxon>
        <taxon>Actinomycetes</taxon>
        <taxon>Micromonosporales</taxon>
        <taxon>Micromonosporaceae</taxon>
        <taxon>Micromonospora</taxon>
    </lineage>
</organism>
<accession>A0ABQ4J489</accession>
<sequence>MAVQGFLDNLSVESEEIDNVGEAGGEADEFEYLTDLARRKAIDVVKYYDNWRLKLGEFSC</sequence>
<dbReference type="EMBL" id="BOPC01000002">
    <property type="protein sequence ID" value="GIJ24982.1"/>
    <property type="molecule type" value="Genomic_DNA"/>
</dbReference>
<proteinExistence type="predicted"/>
<comment type="caution">
    <text evidence="1">The sequence shown here is derived from an EMBL/GenBank/DDBJ whole genome shotgun (WGS) entry which is preliminary data.</text>
</comment>
<protein>
    <submittedName>
        <fullName evidence="1">Uncharacterized protein</fullName>
    </submittedName>
</protein>
<evidence type="ECO:0000313" key="2">
    <source>
        <dbReference type="Proteomes" id="UP000653076"/>
    </source>
</evidence>
<gene>
    <name evidence="1" type="ORF">Vqi01_01440</name>
</gene>
<reference evidence="1 2" key="1">
    <citation type="submission" date="2021-01" db="EMBL/GenBank/DDBJ databases">
        <title>Whole genome shotgun sequence of Verrucosispora qiuiae NBRC 106684.</title>
        <authorList>
            <person name="Komaki H."/>
            <person name="Tamura T."/>
        </authorList>
    </citation>
    <scope>NUCLEOTIDE SEQUENCE [LARGE SCALE GENOMIC DNA]</scope>
    <source>
        <strain evidence="1 2">NBRC 106684</strain>
    </source>
</reference>